<evidence type="ECO:0008006" key="4">
    <source>
        <dbReference type="Google" id="ProtNLM"/>
    </source>
</evidence>
<proteinExistence type="predicted"/>
<feature type="chain" id="PRO_5021325468" description="DUF4142 domain-containing protein" evidence="1">
    <location>
        <begin position="21"/>
        <end position="239"/>
    </location>
</feature>
<comment type="caution">
    <text evidence="2">The sequence shown here is derived from an EMBL/GenBank/DDBJ whole genome shotgun (WGS) entry which is preliminary data.</text>
</comment>
<sequence>MKKTLLTLSILVGLTHAATATVLQPDTLAGQGKLVRNLSATLCARLEEENKKKPLNTLTPEEGKSLITSSLFASMSQHADQFTAFLEQATKNNGDSQAIGRAVGTDVILLLGRECQIAQGLIMRMGMNAYQGKPTISAKEQPLLQKMTVSVCEYMDKENQKAPLASRTPQERTDIMTQAMQSTFTIHEKAVKTIYGNQVLEKQADLELIGRKIALLMAEQCPGYLMQVSLDEVEKKKQN</sequence>
<dbReference type="EMBL" id="SRMB01000002">
    <property type="protein sequence ID" value="TGE27526.1"/>
    <property type="molecule type" value="Genomic_DNA"/>
</dbReference>
<dbReference type="RefSeq" id="WP_135395575.1">
    <property type="nucleotide sequence ID" value="NZ_SRMB01000002.1"/>
</dbReference>
<organism evidence="2 3">
    <name type="scientific">Hymenobacter metallicola</name>
    <dbReference type="NCBI Taxonomy" id="2563114"/>
    <lineage>
        <taxon>Bacteria</taxon>
        <taxon>Pseudomonadati</taxon>
        <taxon>Bacteroidota</taxon>
        <taxon>Cytophagia</taxon>
        <taxon>Cytophagales</taxon>
        <taxon>Hymenobacteraceae</taxon>
        <taxon>Hymenobacter</taxon>
    </lineage>
</organism>
<accession>A0A4Z0QDG3</accession>
<protein>
    <recommendedName>
        <fullName evidence="4">DUF4142 domain-containing protein</fullName>
    </recommendedName>
</protein>
<keyword evidence="3" id="KW-1185">Reference proteome</keyword>
<dbReference type="AlphaFoldDB" id="A0A4Z0QDG3"/>
<evidence type="ECO:0000256" key="1">
    <source>
        <dbReference type="SAM" id="SignalP"/>
    </source>
</evidence>
<evidence type="ECO:0000313" key="2">
    <source>
        <dbReference type="EMBL" id="TGE27526.1"/>
    </source>
</evidence>
<keyword evidence="1" id="KW-0732">Signal</keyword>
<feature type="signal peptide" evidence="1">
    <location>
        <begin position="1"/>
        <end position="20"/>
    </location>
</feature>
<dbReference type="OrthoDB" id="877026at2"/>
<name>A0A4Z0QDG3_9BACT</name>
<gene>
    <name evidence="2" type="ORF">E5K02_14220</name>
</gene>
<reference evidence="2 3" key="1">
    <citation type="submission" date="2019-04" db="EMBL/GenBank/DDBJ databases">
        <authorList>
            <person name="Feng G."/>
            <person name="Zhang J."/>
            <person name="Zhu H."/>
        </authorList>
    </citation>
    <scope>NUCLEOTIDE SEQUENCE [LARGE SCALE GENOMIC DNA]</scope>
    <source>
        <strain evidence="2 3">9PBR-1</strain>
    </source>
</reference>
<dbReference type="Proteomes" id="UP000298471">
    <property type="component" value="Unassembled WGS sequence"/>
</dbReference>
<evidence type="ECO:0000313" key="3">
    <source>
        <dbReference type="Proteomes" id="UP000298471"/>
    </source>
</evidence>